<evidence type="ECO:0000259" key="1">
    <source>
        <dbReference type="PROSITE" id="PS51833"/>
    </source>
</evidence>
<evidence type="ECO:0000313" key="3">
    <source>
        <dbReference type="Proteomes" id="UP000002432"/>
    </source>
</evidence>
<dbReference type="RefSeq" id="WP_011523684.1">
    <property type="nucleotide sequence ID" value="NC_008009.1"/>
</dbReference>
<gene>
    <name evidence="2" type="ordered locus">Acid345_2882</name>
</gene>
<dbReference type="InterPro" id="IPR014408">
    <property type="entry name" value="dGMP_Pdiesterase_EAL/HD-GYP"/>
</dbReference>
<reference evidence="2 3" key="1">
    <citation type="journal article" date="2009" name="Appl. Environ. Microbiol.">
        <title>Three genomes from the phylum Acidobacteria provide insight into the lifestyles of these microorganisms in soils.</title>
        <authorList>
            <person name="Ward N.L."/>
            <person name="Challacombe J.F."/>
            <person name="Janssen P.H."/>
            <person name="Henrissat B."/>
            <person name="Coutinho P.M."/>
            <person name="Wu M."/>
            <person name="Xie G."/>
            <person name="Haft D.H."/>
            <person name="Sait M."/>
            <person name="Badger J."/>
            <person name="Barabote R.D."/>
            <person name="Bradley B."/>
            <person name="Brettin T.S."/>
            <person name="Brinkac L.M."/>
            <person name="Bruce D."/>
            <person name="Creasy T."/>
            <person name="Daugherty S.C."/>
            <person name="Davidsen T.M."/>
            <person name="DeBoy R.T."/>
            <person name="Detter J.C."/>
            <person name="Dodson R.J."/>
            <person name="Durkin A.S."/>
            <person name="Ganapathy A."/>
            <person name="Gwinn-Giglio M."/>
            <person name="Han C.S."/>
            <person name="Khouri H."/>
            <person name="Kiss H."/>
            <person name="Kothari S.P."/>
            <person name="Madupu R."/>
            <person name="Nelson K.E."/>
            <person name="Nelson W.C."/>
            <person name="Paulsen I."/>
            <person name="Penn K."/>
            <person name="Ren Q."/>
            <person name="Rosovitz M.J."/>
            <person name="Selengut J.D."/>
            <person name="Shrivastava S."/>
            <person name="Sullivan S.A."/>
            <person name="Tapia R."/>
            <person name="Thompson L.S."/>
            <person name="Watkins K.L."/>
            <person name="Yang Q."/>
            <person name="Yu C."/>
            <person name="Zafar N."/>
            <person name="Zhou L."/>
            <person name="Kuske C.R."/>
        </authorList>
    </citation>
    <scope>NUCLEOTIDE SEQUENCE [LARGE SCALE GENOMIC DNA]</scope>
    <source>
        <strain evidence="2 3">Ellin345</strain>
    </source>
</reference>
<dbReference type="InterPro" id="IPR052340">
    <property type="entry name" value="RNase_Y/CdgJ"/>
</dbReference>
<dbReference type="PANTHER" id="PTHR33525:SF4">
    <property type="entry name" value="CYCLIC DI-GMP PHOSPHODIESTERASE CDGJ"/>
    <property type="match status" value="1"/>
</dbReference>
<dbReference type="OrthoDB" id="9804751at2"/>
<dbReference type="PROSITE" id="PS51833">
    <property type="entry name" value="HDOD"/>
    <property type="match status" value="1"/>
</dbReference>
<feature type="domain" description="HDOD" evidence="1">
    <location>
        <begin position="187"/>
        <end position="369"/>
    </location>
</feature>
<dbReference type="InterPro" id="IPR035919">
    <property type="entry name" value="EAL_sf"/>
</dbReference>
<dbReference type="AlphaFoldDB" id="Q1IML7"/>
<sequence>MRFVVRQPIFDYREQVEGYFLNIEKPTGGLVDTVSEVAAITVALDRIPRHSWAMVECGVQVLASMAVRRLPMGRVVLAISSDEYASAEMLRCVRELRREGFTFAIADFEANREWEPYLPFMDWVAVRGSSLLCKMKKNLAAGKARNARMIARNLDTRSDLAAADNCGFRYFEGAYYLSSAQELAREVPPAKLACLRLLTELQRPVLHYAVIENLIKAEPSFCYRFMRYMNSSAFFGVQKVTGIRHAMSLLGDDELRRWLSLMATVAAVDGRPTEVVVCAMLRARLCELLSPDAPDAGFMTGLFSLMPLVVNMQLSALLSVVRLPQAVERALWGEPGALRALLDLAVAFERARWNMVHDLAHGLGITDERVFAARGDASRWTNGILATQAAPANAMTA</sequence>
<dbReference type="InterPro" id="IPR013976">
    <property type="entry name" value="HDOD"/>
</dbReference>
<dbReference type="SUPFAM" id="SSF141868">
    <property type="entry name" value="EAL domain-like"/>
    <property type="match status" value="1"/>
</dbReference>
<dbReference type="Gene3D" id="1.10.3210.10">
    <property type="entry name" value="Hypothetical protein af1432"/>
    <property type="match status" value="1"/>
</dbReference>
<dbReference type="Pfam" id="PF08668">
    <property type="entry name" value="HDOD"/>
    <property type="match status" value="1"/>
</dbReference>
<name>Q1IML7_KORVE</name>
<dbReference type="PIRSF" id="PIRSF003180">
    <property type="entry name" value="DiGMPpdiest_YuxH"/>
    <property type="match status" value="1"/>
</dbReference>
<evidence type="ECO:0000313" key="2">
    <source>
        <dbReference type="EMBL" id="ABF41883.1"/>
    </source>
</evidence>
<dbReference type="STRING" id="204669.Acid345_2882"/>
<organism evidence="2 3">
    <name type="scientific">Koribacter versatilis (strain Ellin345)</name>
    <dbReference type="NCBI Taxonomy" id="204669"/>
    <lineage>
        <taxon>Bacteria</taxon>
        <taxon>Pseudomonadati</taxon>
        <taxon>Acidobacteriota</taxon>
        <taxon>Terriglobia</taxon>
        <taxon>Terriglobales</taxon>
        <taxon>Candidatus Korobacteraceae</taxon>
        <taxon>Candidatus Korobacter</taxon>
    </lineage>
</organism>
<dbReference type="PANTHER" id="PTHR33525">
    <property type="match status" value="1"/>
</dbReference>
<dbReference type="KEGG" id="aba:Acid345_2882"/>
<dbReference type="HOGENOM" id="CLU_044951_2_0_0"/>
<dbReference type="eggNOG" id="COG3434">
    <property type="taxonomic scope" value="Bacteria"/>
</dbReference>
<proteinExistence type="predicted"/>
<keyword evidence="3" id="KW-1185">Reference proteome</keyword>
<dbReference type="EnsemblBacteria" id="ABF41883">
    <property type="protein sequence ID" value="ABF41883"/>
    <property type="gene ID" value="Acid345_2882"/>
</dbReference>
<dbReference type="Proteomes" id="UP000002432">
    <property type="component" value="Chromosome"/>
</dbReference>
<protein>
    <submittedName>
        <fullName evidence="2">Signal transduction protein</fullName>
    </submittedName>
</protein>
<accession>Q1IML7</accession>
<dbReference type="SUPFAM" id="SSF109604">
    <property type="entry name" value="HD-domain/PDEase-like"/>
    <property type="match status" value="1"/>
</dbReference>
<dbReference type="EMBL" id="CP000360">
    <property type="protein sequence ID" value="ABF41883.1"/>
    <property type="molecule type" value="Genomic_DNA"/>
</dbReference>